<keyword evidence="1" id="KW-0472">Membrane</keyword>
<comment type="caution">
    <text evidence="2">The sequence shown here is derived from an EMBL/GenBank/DDBJ whole genome shotgun (WGS) entry which is preliminary data.</text>
</comment>
<accession>A0A645CN97</accession>
<keyword evidence="1" id="KW-1133">Transmembrane helix</keyword>
<feature type="transmembrane region" description="Helical" evidence="1">
    <location>
        <begin position="99"/>
        <end position="116"/>
    </location>
</feature>
<evidence type="ECO:0000256" key="1">
    <source>
        <dbReference type="SAM" id="Phobius"/>
    </source>
</evidence>
<feature type="transmembrane region" description="Helical" evidence="1">
    <location>
        <begin position="12"/>
        <end position="33"/>
    </location>
</feature>
<protein>
    <submittedName>
        <fullName evidence="2">Uncharacterized protein</fullName>
    </submittedName>
</protein>
<name>A0A645CN97_9ZZZZ</name>
<dbReference type="EMBL" id="VSSQ01028583">
    <property type="protein sequence ID" value="MPM78354.1"/>
    <property type="molecule type" value="Genomic_DNA"/>
</dbReference>
<evidence type="ECO:0000313" key="2">
    <source>
        <dbReference type="EMBL" id="MPM78354.1"/>
    </source>
</evidence>
<organism evidence="2">
    <name type="scientific">bioreactor metagenome</name>
    <dbReference type="NCBI Taxonomy" id="1076179"/>
    <lineage>
        <taxon>unclassified sequences</taxon>
        <taxon>metagenomes</taxon>
        <taxon>ecological metagenomes</taxon>
    </lineage>
</organism>
<keyword evidence="1" id="KW-0812">Transmembrane</keyword>
<gene>
    <name evidence="2" type="ORF">SDC9_125365</name>
</gene>
<reference evidence="2" key="1">
    <citation type="submission" date="2019-08" db="EMBL/GenBank/DDBJ databases">
        <authorList>
            <person name="Kucharzyk K."/>
            <person name="Murdoch R.W."/>
            <person name="Higgins S."/>
            <person name="Loffler F."/>
        </authorList>
    </citation>
    <scope>NUCLEOTIDE SEQUENCE</scope>
</reference>
<proteinExistence type="predicted"/>
<dbReference type="AlphaFoldDB" id="A0A645CN97"/>
<sequence>MSDSDLTVTVVVRSPAAIACILCTCSVVLTIILSNELANVPISSFLCAQSLSFSSVTLPTSISPAASSPANVANFCIGLLIVPDTKMLKRMDRIIPNKTAIPIINIAAYASFSLLADSFEALCERLSNSVVKSFRIVVPKSPKVFEFFVSVSKSFAFAALIFSFNKTIYCDHSFLIFLCWLLNSPLLNDESHSVMWFSKSVFAVSTLVIADLISLCVPPSDLRSL</sequence>